<organism evidence="1 2">
    <name type="scientific">Araneus ventricosus</name>
    <name type="common">Orbweaver spider</name>
    <name type="synonym">Epeira ventricosa</name>
    <dbReference type="NCBI Taxonomy" id="182803"/>
    <lineage>
        <taxon>Eukaryota</taxon>
        <taxon>Metazoa</taxon>
        <taxon>Ecdysozoa</taxon>
        <taxon>Arthropoda</taxon>
        <taxon>Chelicerata</taxon>
        <taxon>Arachnida</taxon>
        <taxon>Araneae</taxon>
        <taxon>Araneomorphae</taxon>
        <taxon>Entelegynae</taxon>
        <taxon>Araneoidea</taxon>
        <taxon>Araneidae</taxon>
        <taxon>Araneus</taxon>
    </lineage>
</organism>
<name>A0A4Y2NJN3_ARAVE</name>
<accession>A0A4Y2NJN3</accession>
<keyword evidence="2" id="KW-1185">Reference proteome</keyword>
<evidence type="ECO:0000313" key="1">
    <source>
        <dbReference type="EMBL" id="GBN39122.1"/>
    </source>
</evidence>
<dbReference type="EMBL" id="BGPR01009292">
    <property type="protein sequence ID" value="GBN39122.1"/>
    <property type="molecule type" value="Genomic_DNA"/>
</dbReference>
<protein>
    <submittedName>
        <fullName evidence="1">Uncharacterized protein</fullName>
    </submittedName>
</protein>
<dbReference type="Proteomes" id="UP000499080">
    <property type="component" value="Unassembled WGS sequence"/>
</dbReference>
<dbReference type="AlphaFoldDB" id="A0A4Y2NJN3"/>
<reference evidence="1 2" key="1">
    <citation type="journal article" date="2019" name="Sci. Rep.">
        <title>Orb-weaving spider Araneus ventricosus genome elucidates the spidroin gene catalogue.</title>
        <authorList>
            <person name="Kono N."/>
            <person name="Nakamura H."/>
            <person name="Ohtoshi R."/>
            <person name="Moran D.A.P."/>
            <person name="Shinohara A."/>
            <person name="Yoshida Y."/>
            <person name="Fujiwara M."/>
            <person name="Mori M."/>
            <person name="Tomita M."/>
            <person name="Arakawa K."/>
        </authorList>
    </citation>
    <scope>NUCLEOTIDE SEQUENCE [LARGE SCALE GENOMIC DNA]</scope>
</reference>
<proteinExistence type="predicted"/>
<comment type="caution">
    <text evidence="1">The sequence shown here is derived from an EMBL/GenBank/DDBJ whole genome shotgun (WGS) entry which is preliminary data.</text>
</comment>
<evidence type="ECO:0000313" key="2">
    <source>
        <dbReference type="Proteomes" id="UP000499080"/>
    </source>
</evidence>
<sequence length="68" mass="7742">MLLYMGQFEKEEELLEAVVTFFIFLATIEIFRTLIGIRLNLENSLPNFAQGLLHQESPNLDPNGTCPT</sequence>
<gene>
    <name evidence="1" type="ORF">AVEN_39207_1</name>
</gene>